<dbReference type="InterPro" id="IPR017101">
    <property type="entry name" value="P-loop_ATP/GTP-bd_All4644_prd"/>
</dbReference>
<dbReference type="InterPro" id="IPR027417">
    <property type="entry name" value="P-loop_NTPase"/>
</dbReference>
<organism evidence="1 2">
    <name type="scientific">Ktedonobacter robiniae</name>
    <dbReference type="NCBI Taxonomy" id="2778365"/>
    <lineage>
        <taxon>Bacteria</taxon>
        <taxon>Bacillati</taxon>
        <taxon>Chloroflexota</taxon>
        <taxon>Ktedonobacteria</taxon>
        <taxon>Ktedonobacterales</taxon>
        <taxon>Ktedonobacteraceae</taxon>
        <taxon>Ktedonobacter</taxon>
    </lineage>
</organism>
<reference evidence="1 2" key="1">
    <citation type="journal article" date="2021" name="Int. J. Syst. Evol. Microbiol.">
        <title>Reticulibacter mediterranei gen. nov., sp. nov., within the new family Reticulibacteraceae fam. nov., and Ktedonospora formicarum gen. nov., sp. nov., Ktedonobacter robiniae sp. nov., Dictyobacter formicarum sp. nov. and Dictyobacter arantiisoli sp. nov., belonging to the class Ktedonobacteria.</title>
        <authorList>
            <person name="Yabe S."/>
            <person name="Zheng Y."/>
            <person name="Wang C.M."/>
            <person name="Sakai Y."/>
            <person name="Abe K."/>
            <person name="Yokota A."/>
            <person name="Donadio S."/>
            <person name="Cavaletti L."/>
            <person name="Monciardini P."/>
        </authorList>
    </citation>
    <scope>NUCLEOTIDE SEQUENCE [LARGE SCALE GENOMIC DNA]</scope>
    <source>
        <strain evidence="1 2">SOSP1-30</strain>
    </source>
</reference>
<dbReference type="SUPFAM" id="SSF52540">
    <property type="entry name" value="P-loop containing nucleoside triphosphate hydrolases"/>
    <property type="match status" value="1"/>
</dbReference>
<dbReference type="Gene3D" id="3.40.50.300">
    <property type="entry name" value="P-loop containing nucleotide triphosphate hydrolases"/>
    <property type="match status" value="1"/>
</dbReference>
<comment type="caution">
    <text evidence="1">The sequence shown here is derived from an EMBL/GenBank/DDBJ whole genome shotgun (WGS) entry which is preliminary data.</text>
</comment>
<evidence type="ECO:0000313" key="1">
    <source>
        <dbReference type="EMBL" id="GHO53848.1"/>
    </source>
</evidence>
<name>A0ABQ3UMC9_9CHLR</name>
<evidence type="ECO:0000313" key="2">
    <source>
        <dbReference type="Proteomes" id="UP000654345"/>
    </source>
</evidence>
<protein>
    <recommendedName>
        <fullName evidence="3">ATP-binding protein</fullName>
    </recommendedName>
</protein>
<dbReference type="PIRSF" id="PIRSF037081">
    <property type="entry name" value="P-loop_All4644_prd"/>
    <property type="match status" value="1"/>
</dbReference>
<dbReference type="EMBL" id="BNJG01000001">
    <property type="protein sequence ID" value="GHO53848.1"/>
    <property type="molecule type" value="Genomic_DNA"/>
</dbReference>
<sequence length="199" mass="22798">MDTASSQQRLRPLYITLPQRTLIVLCGPAGAGKSTFARNLVHANQHAGFAPTMIISSDYCRSVIFDDEASQQANREAFDLFHFIIAKRMRQNRTTIADSTAISWDARRNLLELAHRYNYQTCLFVFNITPDICLRHEQQRQRRVGADVINYHFGQLQQVLLNSPQEGWDQIYQLDEEDINHSAANIQLHVLPFTPTPEA</sequence>
<dbReference type="PANTHER" id="PTHR12435">
    <property type="match status" value="1"/>
</dbReference>
<dbReference type="Proteomes" id="UP000654345">
    <property type="component" value="Unassembled WGS sequence"/>
</dbReference>
<accession>A0ABQ3UMC9</accession>
<dbReference type="Pfam" id="PF13671">
    <property type="entry name" value="AAA_33"/>
    <property type="match status" value="1"/>
</dbReference>
<proteinExistence type="predicted"/>
<dbReference type="CDD" id="cd02019">
    <property type="entry name" value="NK"/>
    <property type="match status" value="1"/>
</dbReference>
<gene>
    <name evidence="1" type="ORF">KSB_23230</name>
</gene>
<keyword evidence="2" id="KW-1185">Reference proteome</keyword>
<evidence type="ECO:0008006" key="3">
    <source>
        <dbReference type="Google" id="ProtNLM"/>
    </source>
</evidence>
<dbReference type="RefSeq" id="WP_201370624.1">
    <property type="nucleotide sequence ID" value="NZ_BNJG01000001.1"/>
</dbReference>